<organism evidence="1 2">
    <name type="scientific">Falsibacillus albus</name>
    <dbReference type="NCBI Taxonomy" id="2478915"/>
    <lineage>
        <taxon>Bacteria</taxon>
        <taxon>Bacillati</taxon>
        <taxon>Bacillota</taxon>
        <taxon>Bacilli</taxon>
        <taxon>Bacillales</taxon>
        <taxon>Bacillaceae</taxon>
        <taxon>Falsibacillus</taxon>
    </lineage>
</organism>
<evidence type="ECO:0000313" key="2">
    <source>
        <dbReference type="Proteomes" id="UP000276770"/>
    </source>
</evidence>
<dbReference type="InterPro" id="IPR026988">
    <property type="entry name" value="YaaC-like"/>
</dbReference>
<accession>A0A3L7JHN2</accession>
<gene>
    <name evidence="1" type="ORF">D9X91_21815</name>
</gene>
<comment type="caution">
    <text evidence="1">The sequence shown here is derived from an EMBL/GenBank/DDBJ whole genome shotgun (WGS) entry which is preliminary data.</text>
</comment>
<dbReference type="OrthoDB" id="2380109at2"/>
<evidence type="ECO:0008006" key="3">
    <source>
        <dbReference type="Google" id="ProtNLM"/>
    </source>
</evidence>
<name>A0A3L7JHN2_9BACI</name>
<proteinExistence type="predicted"/>
<dbReference type="EMBL" id="RCVZ01000030">
    <property type="protein sequence ID" value="RLQ90010.1"/>
    <property type="molecule type" value="Genomic_DNA"/>
</dbReference>
<dbReference type="AlphaFoldDB" id="A0A3L7JHN2"/>
<dbReference type="RefSeq" id="WP_121682771.1">
    <property type="nucleotide sequence ID" value="NZ_RCVZ01000030.1"/>
</dbReference>
<reference evidence="1 2" key="1">
    <citation type="submission" date="2018-10" db="EMBL/GenBank/DDBJ databases">
        <title>Falsibacillus sp. genome draft.</title>
        <authorList>
            <person name="Shi S."/>
        </authorList>
    </citation>
    <scope>NUCLEOTIDE SEQUENCE [LARGE SCALE GENOMIC DNA]</scope>
    <source>
        <strain evidence="1 2">GY 10110</strain>
    </source>
</reference>
<keyword evidence="2" id="KW-1185">Reference proteome</keyword>
<protein>
    <recommendedName>
        <fullName evidence="3">YaaC family protein</fullName>
    </recommendedName>
</protein>
<evidence type="ECO:0000313" key="1">
    <source>
        <dbReference type="EMBL" id="RLQ90010.1"/>
    </source>
</evidence>
<dbReference type="Proteomes" id="UP000276770">
    <property type="component" value="Unassembled WGS sequence"/>
</dbReference>
<dbReference type="Pfam" id="PF14175">
    <property type="entry name" value="YaaC"/>
    <property type="match status" value="1"/>
</dbReference>
<sequence>MTKHHTSWDYITNFQSASHSQKFLRKCYLRNDFTDHKMLSYKNSDSFLAYLEHGKLYIDQAEQSSIFIKPVLLFYGLINLIKACILTVDPSYPSTTAILSHGLSSRKRKKRNYFFFQDEVKIQKHGLFSHFSSYMFHVKHLEGNRMMMGDLFKHIPELDESFTFIRGESSFIPVKNQGGELLIHFHDSSNKDEWLKHLSILDKKQIVHKETENGALALTIHGPMFESKILPVRYHLFRDEYCLPRAVSNNSHLPELIIYYALLYNLSMIARYETEWWGELIKLTPNQDYPLITKFLAAAEEKIPLLIGDYLNYISFLNIEEQHKTSGN</sequence>